<dbReference type="RefSeq" id="WP_204118884.1">
    <property type="nucleotide sequence ID" value="NZ_BOLV01000009.1"/>
</dbReference>
<comment type="caution">
    <text evidence="1">The sequence shown here is derived from an EMBL/GenBank/DDBJ whole genome shotgun (WGS) entry which is preliminary data.</text>
</comment>
<dbReference type="EMBL" id="JBHTOA010000046">
    <property type="protein sequence ID" value="MFD1399924.1"/>
    <property type="molecule type" value="Genomic_DNA"/>
</dbReference>
<sequence length="285" mass="30909">MTFEVKPFVNASGPWLSPQDDIASFKAHLAGAEQVECGGQVVAALTTWRNPMHPFLLRFATLTTPAADRVSQSELADVLITNVVARAKQNGQRGLMAVTPDTMSPLRSAMVSRGLRRIRTTFQPQLRLQDAQTAPVTLAPGTKLLTQSDILNSEVLTEALIQTTYLAYQGRHAVDQVKPFAEKDWAPRILTNLEPTAPLALAQGETIGAYCLTYLRHGHLEFGGAWGADHGLLDGLLAYTLPALASRYDTLAGAFSDTDEGGLQVYMTFPDQPDAKELGAFALLF</sequence>
<evidence type="ECO:0000313" key="2">
    <source>
        <dbReference type="Proteomes" id="UP001597199"/>
    </source>
</evidence>
<dbReference type="Proteomes" id="UP001597199">
    <property type="component" value="Unassembled WGS sequence"/>
</dbReference>
<evidence type="ECO:0000313" key="1">
    <source>
        <dbReference type="EMBL" id="MFD1399924.1"/>
    </source>
</evidence>
<reference evidence="2" key="1">
    <citation type="journal article" date="2019" name="Int. J. Syst. Evol. Microbiol.">
        <title>The Global Catalogue of Microorganisms (GCM) 10K type strain sequencing project: providing services to taxonomists for standard genome sequencing and annotation.</title>
        <authorList>
            <consortium name="The Broad Institute Genomics Platform"/>
            <consortium name="The Broad Institute Genome Sequencing Center for Infectious Disease"/>
            <person name="Wu L."/>
            <person name="Ma J."/>
        </authorList>
    </citation>
    <scope>NUCLEOTIDE SEQUENCE [LARGE SCALE GENOMIC DNA]</scope>
    <source>
        <strain evidence="2">CCM 9110</strain>
    </source>
</reference>
<accession>A0ABW4BIA3</accession>
<proteinExistence type="predicted"/>
<evidence type="ECO:0008006" key="3">
    <source>
        <dbReference type="Google" id="ProtNLM"/>
    </source>
</evidence>
<gene>
    <name evidence="1" type="ORF">ACFQ41_11445</name>
</gene>
<organism evidence="1 2">
    <name type="scientific">Lacticaseibacillus suilingensis</name>
    <dbReference type="NCBI Taxonomy" id="2799577"/>
    <lineage>
        <taxon>Bacteria</taxon>
        <taxon>Bacillati</taxon>
        <taxon>Bacillota</taxon>
        <taxon>Bacilli</taxon>
        <taxon>Lactobacillales</taxon>
        <taxon>Lactobacillaceae</taxon>
        <taxon>Lacticaseibacillus</taxon>
    </lineage>
</organism>
<keyword evidence="2" id="KW-1185">Reference proteome</keyword>
<protein>
    <recommendedName>
        <fullName evidence="3">N-acetyltransferase domain-containing protein</fullName>
    </recommendedName>
</protein>
<name>A0ABW4BIA3_9LACO</name>